<dbReference type="PROSITE" id="PS51450">
    <property type="entry name" value="LRR"/>
    <property type="match status" value="1"/>
</dbReference>
<organism evidence="11 12">
    <name type="scientific">Holothuria leucospilota</name>
    <name type="common">Black long sea cucumber</name>
    <name type="synonym">Mertensiothuria leucospilota</name>
    <dbReference type="NCBI Taxonomy" id="206669"/>
    <lineage>
        <taxon>Eukaryota</taxon>
        <taxon>Metazoa</taxon>
        <taxon>Echinodermata</taxon>
        <taxon>Eleutherozoa</taxon>
        <taxon>Echinozoa</taxon>
        <taxon>Holothuroidea</taxon>
        <taxon>Aspidochirotacea</taxon>
        <taxon>Aspidochirotida</taxon>
        <taxon>Holothuriidae</taxon>
        <taxon>Holothuria</taxon>
    </lineage>
</organism>
<keyword evidence="12" id="KW-1185">Reference proteome</keyword>
<sequence length="457" mass="51336">MMFFVTTLLTYAVGVRSLPLTTTHRSNTVSVLRLHGDQAIPTCSEICDYSHSKAHCHDRNLFQIPHSTGCEGAILLELQGNKIISITSEQMSGYQQVSTLDISGNYLSNIIPGTFDRNSNLKNIDVSNNDLTILNSKMFKGTEHSLFQIEIQFNSINLVTQDAFEGLECVTNIYLSHNKLQNLLPGTFKDLISLQYLDLSQNKLAKLPQNLFHNSTSLRKLYLHKNKLQQIPNRLFDGLESLTDVRLSDNELISVPAPQELGLFHQLWRMDLQNNKIHQSGVILPFLANVTENLQVTGNPLLCDCNFQILQVSLHFLGGSHAQPIQCMYHNESNFTTSYTLPFDCYVTTQTHPTPSNNSTDKLLSASTHDGSHFDDIMSASPPEYPKCKGDVTPHYRIYVIVICALIILIAGLIIFICLICFVPSIRSKFILFVSRGTKELREQRQSGSDSSAERKL</sequence>
<dbReference type="GO" id="GO:0038023">
    <property type="term" value="F:signaling receptor activity"/>
    <property type="evidence" value="ECO:0007669"/>
    <property type="project" value="TreeGrafter"/>
</dbReference>
<dbReference type="InterPro" id="IPR001611">
    <property type="entry name" value="Leu-rich_rpt"/>
</dbReference>
<dbReference type="SUPFAM" id="SSF52058">
    <property type="entry name" value="L domain-like"/>
    <property type="match status" value="1"/>
</dbReference>
<evidence type="ECO:0000256" key="2">
    <source>
        <dbReference type="ARBA" id="ARBA00022614"/>
    </source>
</evidence>
<dbReference type="GO" id="GO:0002224">
    <property type="term" value="P:toll-like receptor signaling pathway"/>
    <property type="evidence" value="ECO:0007669"/>
    <property type="project" value="TreeGrafter"/>
</dbReference>
<keyword evidence="2" id="KW-0433">Leucine-rich repeat</keyword>
<keyword evidence="7 9" id="KW-0472">Membrane</keyword>
<comment type="caution">
    <text evidence="11">The sequence shown here is derived from an EMBL/GenBank/DDBJ whole genome shotgun (WGS) entry which is preliminary data.</text>
</comment>
<evidence type="ECO:0000256" key="5">
    <source>
        <dbReference type="ARBA" id="ARBA00022737"/>
    </source>
</evidence>
<keyword evidence="5" id="KW-0677">Repeat</keyword>
<dbReference type="InterPro" id="IPR032675">
    <property type="entry name" value="LRR_dom_sf"/>
</dbReference>
<dbReference type="EMBL" id="JAIZAY010000016">
    <property type="protein sequence ID" value="KAJ8027241.1"/>
    <property type="molecule type" value="Genomic_DNA"/>
</dbReference>
<name>A0A9Q0YUJ5_HOLLE</name>
<keyword evidence="8" id="KW-0325">Glycoprotein</keyword>
<evidence type="ECO:0000256" key="4">
    <source>
        <dbReference type="ARBA" id="ARBA00022729"/>
    </source>
</evidence>
<evidence type="ECO:0000256" key="10">
    <source>
        <dbReference type="SAM" id="SignalP"/>
    </source>
</evidence>
<evidence type="ECO:0000256" key="7">
    <source>
        <dbReference type="ARBA" id="ARBA00023136"/>
    </source>
</evidence>
<feature type="transmembrane region" description="Helical" evidence="9">
    <location>
        <begin position="398"/>
        <end position="423"/>
    </location>
</feature>
<dbReference type="Proteomes" id="UP001152320">
    <property type="component" value="Chromosome 16"/>
</dbReference>
<accession>A0A9Q0YUJ5</accession>
<dbReference type="InterPro" id="IPR003591">
    <property type="entry name" value="Leu-rich_rpt_typical-subtyp"/>
</dbReference>
<protein>
    <submittedName>
        <fullName evidence="11">Insulin-like growth factor-binding protein complex acid labile subunit</fullName>
    </submittedName>
</protein>
<dbReference type="GO" id="GO:0005886">
    <property type="term" value="C:plasma membrane"/>
    <property type="evidence" value="ECO:0007669"/>
    <property type="project" value="TreeGrafter"/>
</dbReference>
<dbReference type="OrthoDB" id="6359842at2759"/>
<feature type="chain" id="PRO_5040480633" evidence="10">
    <location>
        <begin position="18"/>
        <end position="457"/>
    </location>
</feature>
<proteinExistence type="predicted"/>
<dbReference type="AlphaFoldDB" id="A0A9Q0YUJ5"/>
<dbReference type="SMART" id="SM00369">
    <property type="entry name" value="LRR_TYP"/>
    <property type="match status" value="5"/>
</dbReference>
<evidence type="ECO:0000313" key="11">
    <source>
        <dbReference type="EMBL" id="KAJ8027241.1"/>
    </source>
</evidence>
<keyword evidence="4 10" id="KW-0732">Signal</keyword>
<comment type="subcellular location">
    <subcellularLocation>
        <location evidence="1">Membrane</location>
        <topology evidence="1">Single-pass membrane protein</topology>
    </subcellularLocation>
</comment>
<evidence type="ECO:0000313" key="12">
    <source>
        <dbReference type="Proteomes" id="UP001152320"/>
    </source>
</evidence>
<evidence type="ECO:0000256" key="1">
    <source>
        <dbReference type="ARBA" id="ARBA00004167"/>
    </source>
</evidence>
<evidence type="ECO:0000256" key="9">
    <source>
        <dbReference type="SAM" id="Phobius"/>
    </source>
</evidence>
<dbReference type="PANTHER" id="PTHR24365">
    <property type="entry name" value="TOLL-LIKE RECEPTOR"/>
    <property type="match status" value="1"/>
</dbReference>
<dbReference type="PANTHER" id="PTHR24365:SF541">
    <property type="entry name" value="PROTEIN TOLL-RELATED"/>
    <property type="match status" value="1"/>
</dbReference>
<evidence type="ECO:0000256" key="8">
    <source>
        <dbReference type="ARBA" id="ARBA00023180"/>
    </source>
</evidence>
<dbReference type="Pfam" id="PF13855">
    <property type="entry name" value="LRR_8"/>
    <property type="match status" value="2"/>
</dbReference>
<keyword evidence="6 9" id="KW-1133">Transmembrane helix</keyword>
<feature type="signal peptide" evidence="10">
    <location>
        <begin position="1"/>
        <end position="17"/>
    </location>
</feature>
<keyword evidence="3 9" id="KW-0812">Transmembrane</keyword>
<dbReference type="Gene3D" id="3.80.10.10">
    <property type="entry name" value="Ribonuclease Inhibitor"/>
    <property type="match status" value="2"/>
</dbReference>
<reference evidence="11" key="1">
    <citation type="submission" date="2021-10" db="EMBL/GenBank/DDBJ databases">
        <title>Tropical sea cucumber genome reveals ecological adaptation and Cuvierian tubules defense mechanism.</title>
        <authorList>
            <person name="Chen T."/>
        </authorList>
    </citation>
    <scope>NUCLEOTIDE SEQUENCE</scope>
    <source>
        <strain evidence="11">Nanhai2018</strain>
        <tissue evidence="11">Muscle</tissue>
    </source>
</reference>
<evidence type="ECO:0000256" key="3">
    <source>
        <dbReference type="ARBA" id="ARBA00022692"/>
    </source>
</evidence>
<evidence type="ECO:0000256" key="6">
    <source>
        <dbReference type="ARBA" id="ARBA00022989"/>
    </source>
</evidence>
<gene>
    <name evidence="11" type="ORF">HOLleu_32333</name>
</gene>